<dbReference type="PANTHER" id="PTHR37611:SF2">
    <property type="entry name" value="VIRUS-SPECIFIC-SIGNALING-PATHWAY REGULATED PROTEIN-RELATED"/>
    <property type="match status" value="1"/>
</dbReference>
<evidence type="ECO:0000313" key="2">
    <source>
        <dbReference type="EMBL" id="TQD83087.1"/>
    </source>
</evidence>
<keyword evidence="1" id="KW-0175">Coiled coil</keyword>
<protein>
    <submittedName>
        <fullName evidence="2">Uncharacterized protein</fullName>
    </submittedName>
</protein>
<feature type="coiled-coil region" evidence="1">
    <location>
        <begin position="20"/>
        <end position="47"/>
    </location>
</feature>
<dbReference type="EMBL" id="VIEB01000693">
    <property type="protein sequence ID" value="TQD83087.1"/>
    <property type="molecule type" value="Genomic_DNA"/>
</dbReference>
<keyword evidence="3" id="KW-1185">Reference proteome</keyword>
<sequence length="142" mass="16227">MQFVLGTDEFEDFEVTEVDGALLRDLLEELEEEEEENKKNNEKLGFVVQSSVGADEANNMTTDGQVSLEHDGIEICFPDLKWEDIDMVETDPLYEMGAWFRDDDMVGMVDFGSSIGDYAQLQHRGFGGSYKEITYNCLWEDN</sequence>
<proteinExistence type="predicted"/>
<dbReference type="AlphaFoldDB" id="A0A540L9B8"/>
<gene>
    <name evidence="2" type="ORF">C1H46_031318</name>
</gene>
<organism evidence="2 3">
    <name type="scientific">Malus baccata</name>
    <name type="common">Siberian crab apple</name>
    <name type="synonym">Pyrus baccata</name>
    <dbReference type="NCBI Taxonomy" id="106549"/>
    <lineage>
        <taxon>Eukaryota</taxon>
        <taxon>Viridiplantae</taxon>
        <taxon>Streptophyta</taxon>
        <taxon>Embryophyta</taxon>
        <taxon>Tracheophyta</taxon>
        <taxon>Spermatophyta</taxon>
        <taxon>Magnoliopsida</taxon>
        <taxon>eudicotyledons</taxon>
        <taxon>Gunneridae</taxon>
        <taxon>Pentapetalae</taxon>
        <taxon>rosids</taxon>
        <taxon>fabids</taxon>
        <taxon>Rosales</taxon>
        <taxon>Rosaceae</taxon>
        <taxon>Amygdaloideae</taxon>
        <taxon>Maleae</taxon>
        <taxon>Malus</taxon>
    </lineage>
</organism>
<comment type="caution">
    <text evidence="2">The sequence shown here is derived from an EMBL/GenBank/DDBJ whole genome shotgun (WGS) entry which is preliminary data.</text>
</comment>
<reference evidence="2 3" key="1">
    <citation type="journal article" date="2019" name="G3 (Bethesda)">
        <title>Sequencing of a Wild Apple (Malus baccata) Genome Unravels the Differences Between Cultivated and Wild Apple Species Regarding Disease Resistance and Cold Tolerance.</title>
        <authorList>
            <person name="Chen X."/>
        </authorList>
    </citation>
    <scope>NUCLEOTIDE SEQUENCE [LARGE SCALE GENOMIC DNA]</scope>
    <source>
        <strain evidence="3">cv. Shandingzi</strain>
        <tissue evidence="2">Leaves</tissue>
    </source>
</reference>
<dbReference type="PANTHER" id="PTHR37611">
    <property type="entry name" value="VIRUS-SPECIFIC-SIGNALING-PATHWAY REGULATED PROTEIN-RELATED"/>
    <property type="match status" value="1"/>
</dbReference>
<dbReference type="Proteomes" id="UP000315295">
    <property type="component" value="Unassembled WGS sequence"/>
</dbReference>
<evidence type="ECO:0000256" key="1">
    <source>
        <dbReference type="SAM" id="Coils"/>
    </source>
</evidence>
<name>A0A540L9B8_MALBA</name>
<accession>A0A540L9B8</accession>
<evidence type="ECO:0000313" key="3">
    <source>
        <dbReference type="Proteomes" id="UP000315295"/>
    </source>
</evidence>